<evidence type="ECO:0000313" key="1">
    <source>
        <dbReference type="EMBL" id="KKN90164.1"/>
    </source>
</evidence>
<reference evidence="1" key="1">
    <citation type="journal article" date="2015" name="Nature">
        <title>Complex archaea that bridge the gap between prokaryotes and eukaryotes.</title>
        <authorList>
            <person name="Spang A."/>
            <person name="Saw J.H."/>
            <person name="Jorgensen S.L."/>
            <person name="Zaremba-Niedzwiedzka K."/>
            <person name="Martijn J."/>
            <person name="Lind A.E."/>
            <person name="van Eijk R."/>
            <person name="Schleper C."/>
            <person name="Guy L."/>
            <person name="Ettema T.J."/>
        </authorList>
    </citation>
    <scope>NUCLEOTIDE SEQUENCE</scope>
</reference>
<dbReference type="AlphaFoldDB" id="A0A0F9UER7"/>
<dbReference type="EMBL" id="LAZR01000113">
    <property type="protein sequence ID" value="KKN90164.1"/>
    <property type="molecule type" value="Genomic_DNA"/>
</dbReference>
<accession>A0A0F9UER7</accession>
<proteinExistence type="predicted"/>
<name>A0A0F9UER7_9ZZZZ</name>
<gene>
    <name evidence="1" type="ORF">LCGC14_0232800</name>
</gene>
<protein>
    <submittedName>
        <fullName evidence="1">Uncharacterized protein</fullName>
    </submittedName>
</protein>
<sequence length="100" mass="11653">MTVRVFEVGAVMEQRKKGGYNGFELYEPGSEHNTPEQPNVSPCHYHEWRGRKERNNFYRWWMHTLPPYLVEFDGNKFLGPVGGWGILSTLPEIPEVPGIY</sequence>
<organism evidence="1">
    <name type="scientific">marine sediment metagenome</name>
    <dbReference type="NCBI Taxonomy" id="412755"/>
    <lineage>
        <taxon>unclassified sequences</taxon>
        <taxon>metagenomes</taxon>
        <taxon>ecological metagenomes</taxon>
    </lineage>
</organism>
<comment type="caution">
    <text evidence="1">The sequence shown here is derived from an EMBL/GenBank/DDBJ whole genome shotgun (WGS) entry which is preliminary data.</text>
</comment>